<keyword evidence="1" id="KW-0813">Transport</keyword>
<evidence type="ECO:0000256" key="2">
    <source>
        <dbReference type="ARBA" id="ARBA00022617"/>
    </source>
</evidence>
<sequence length="156" mass="17118">MKAFTRNLMLGAALSMSALVATPSFAAEEKTQPILGITSSALEEFGGREGVRAWVESLFYYIMLDNRIAPIFREFGNVERQTFLNTQLEIMVLGGPNEYQGASMSAAHADLGITMAQFNAVVEAAYNACERNVIKYHTCNQLINALAPFTADIVTR</sequence>
<keyword evidence="3 5" id="KW-0479">Metal-binding</keyword>
<evidence type="ECO:0000313" key="7">
    <source>
        <dbReference type="EMBL" id="SHG41617.1"/>
    </source>
</evidence>
<dbReference type="RefSeq" id="WP_072892624.1">
    <property type="nucleotide sequence ID" value="NZ_FQWZ01000001.1"/>
</dbReference>
<dbReference type="InterPro" id="IPR001486">
    <property type="entry name" value="Hemoglobin_trunc"/>
</dbReference>
<dbReference type="STRING" id="490188.SAMN04488068_0075"/>
<evidence type="ECO:0000256" key="4">
    <source>
        <dbReference type="ARBA" id="ARBA00023004"/>
    </source>
</evidence>
<keyword evidence="2 5" id="KW-0349">Heme</keyword>
<name>A0A1M5JM12_9GAMM</name>
<dbReference type="GO" id="GO:0019825">
    <property type="term" value="F:oxygen binding"/>
    <property type="evidence" value="ECO:0007669"/>
    <property type="project" value="InterPro"/>
</dbReference>
<feature type="binding site" description="distal binding residue" evidence="5">
    <location>
        <position position="108"/>
    </location>
    <ligand>
        <name>heme</name>
        <dbReference type="ChEBI" id="CHEBI:30413"/>
    </ligand>
    <ligandPart>
        <name>Fe</name>
        <dbReference type="ChEBI" id="CHEBI:18248"/>
    </ligandPart>
</feature>
<dbReference type="Pfam" id="PF01152">
    <property type="entry name" value="Bac_globin"/>
    <property type="match status" value="1"/>
</dbReference>
<dbReference type="InterPro" id="IPR009050">
    <property type="entry name" value="Globin-like_sf"/>
</dbReference>
<dbReference type="CDD" id="cd00454">
    <property type="entry name" value="TrHb1_N"/>
    <property type="match status" value="1"/>
</dbReference>
<dbReference type="SUPFAM" id="SSF46458">
    <property type="entry name" value="Globin-like"/>
    <property type="match status" value="1"/>
</dbReference>
<feature type="chain" id="PRO_5012274078" evidence="6">
    <location>
        <begin position="27"/>
        <end position="156"/>
    </location>
</feature>
<dbReference type="Proteomes" id="UP000199758">
    <property type="component" value="Unassembled WGS sequence"/>
</dbReference>
<feature type="signal peptide" evidence="6">
    <location>
        <begin position="1"/>
        <end position="26"/>
    </location>
</feature>
<evidence type="ECO:0000256" key="6">
    <source>
        <dbReference type="SAM" id="SignalP"/>
    </source>
</evidence>
<evidence type="ECO:0000256" key="3">
    <source>
        <dbReference type="ARBA" id="ARBA00022723"/>
    </source>
</evidence>
<accession>A0A1M5JM12</accession>
<reference evidence="7 8" key="1">
    <citation type="submission" date="2016-11" db="EMBL/GenBank/DDBJ databases">
        <authorList>
            <person name="Jaros S."/>
            <person name="Januszkiewicz K."/>
            <person name="Wedrychowicz H."/>
        </authorList>
    </citation>
    <scope>NUCLEOTIDE SEQUENCE [LARGE SCALE GENOMIC DNA]</scope>
    <source>
        <strain evidence="7 8">CGMCC 1.7049</strain>
    </source>
</reference>
<keyword evidence="6" id="KW-0732">Signal</keyword>
<gene>
    <name evidence="7" type="ORF">SAMN04488068_0075</name>
</gene>
<dbReference type="GO" id="GO:0020037">
    <property type="term" value="F:heme binding"/>
    <property type="evidence" value="ECO:0007669"/>
    <property type="project" value="InterPro"/>
</dbReference>
<proteinExistence type="predicted"/>
<evidence type="ECO:0000256" key="5">
    <source>
        <dbReference type="PIRSR" id="PIRSR601486-1"/>
    </source>
</evidence>
<dbReference type="AlphaFoldDB" id="A0A1M5JM12"/>
<keyword evidence="4 5" id="KW-0408">Iron</keyword>
<dbReference type="InterPro" id="IPR012292">
    <property type="entry name" value="Globin/Proto"/>
</dbReference>
<protein>
    <submittedName>
        <fullName evidence="7">Hemoglobin</fullName>
    </submittedName>
</protein>
<organism evidence="7 8">
    <name type="scientific">Hydrocarboniphaga daqingensis</name>
    <dbReference type="NCBI Taxonomy" id="490188"/>
    <lineage>
        <taxon>Bacteria</taxon>
        <taxon>Pseudomonadati</taxon>
        <taxon>Pseudomonadota</taxon>
        <taxon>Gammaproteobacteria</taxon>
        <taxon>Nevskiales</taxon>
        <taxon>Nevskiaceae</taxon>
        <taxon>Hydrocarboniphaga</taxon>
    </lineage>
</organism>
<dbReference type="EMBL" id="FQWZ01000001">
    <property type="protein sequence ID" value="SHG41617.1"/>
    <property type="molecule type" value="Genomic_DNA"/>
</dbReference>
<dbReference type="Gene3D" id="1.10.490.10">
    <property type="entry name" value="Globins"/>
    <property type="match status" value="1"/>
</dbReference>
<keyword evidence="8" id="KW-1185">Reference proteome</keyword>
<dbReference type="GO" id="GO:0046872">
    <property type="term" value="F:metal ion binding"/>
    <property type="evidence" value="ECO:0007669"/>
    <property type="project" value="UniProtKB-KW"/>
</dbReference>
<evidence type="ECO:0000256" key="1">
    <source>
        <dbReference type="ARBA" id="ARBA00022448"/>
    </source>
</evidence>
<evidence type="ECO:0000313" key="8">
    <source>
        <dbReference type="Proteomes" id="UP000199758"/>
    </source>
</evidence>